<sequence>MSTYTALCVGGPKDGQWLTVDRRTFEVAELPKIEFTTAMTDAVIEPFVRHVYHVDNFVAFGFGVWIAVCERQFTGSTERNRAILRAILQRDVAAQMGVL</sequence>
<accession>A0A7W0DUE8</accession>
<reference evidence="1 2" key="1">
    <citation type="submission" date="2020-07" db="EMBL/GenBank/DDBJ databases">
        <title>Streptomyces isolated from Indian soil.</title>
        <authorList>
            <person name="Mandal S."/>
            <person name="Maiti P.K."/>
        </authorList>
    </citation>
    <scope>NUCLEOTIDE SEQUENCE [LARGE SCALE GENOMIC DNA]</scope>
    <source>
        <strain evidence="1 2">PSKA28</strain>
    </source>
</reference>
<name>A0A7W0DUE8_9ACTN</name>
<gene>
    <name evidence="1" type="ORF">H1D24_38350</name>
</gene>
<dbReference type="EMBL" id="JACEHE010000046">
    <property type="protein sequence ID" value="MBA2951457.1"/>
    <property type="molecule type" value="Genomic_DNA"/>
</dbReference>
<organism evidence="1 2">
    <name type="scientific">Streptomyces himalayensis subsp. himalayensis</name>
    <dbReference type="NCBI Taxonomy" id="2756131"/>
    <lineage>
        <taxon>Bacteria</taxon>
        <taxon>Bacillati</taxon>
        <taxon>Actinomycetota</taxon>
        <taxon>Actinomycetes</taxon>
        <taxon>Kitasatosporales</taxon>
        <taxon>Streptomycetaceae</taxon>
        <taxon>Streptomyces</taxon>
        <taxon>Streptomyces himalayensis</taxon>
    </lineage>
</organism>
<evidence type="ECO:0000313" key="1">
    <source>
        <dbReference type="EMBL" id="MBA2951457.1"/>
    </source>
</evidence>
<comment type="caution">
    <text evidence="1">The sequence shown here is derived from an EMBL/GenBank/DDBJ whole genome shotgun (WGS) entry which is preliminary data.</text>
</comment>
<dbReference type="RefSeq" id="WP_181662376.1">
    <property type="nucleotide sequence ID" value="NZ_JACEHE010000046.1"/>
</dbReference>
<proteinExistence type="predicted"/>
<dbReference type="AlphaFoldDB" id="A0A7W0DUE8"/>
<protein>
    <submittedName>
        <fullName evidence="1">Uncharacterized protein</fullName>
    </submittedName>
</protein>
<evidence type="ECO:0000313" key="2">
    <source>
        <dbReference type="Proteomes" id="UP000545761"/>
    </source>
</evidence>
<dbReference type="Proteomes" id="UP000545761">
    <property type="component" value="Unassembled WGS sequence"/>
</dbReference>